<keyword evidence="2 5" id="KW-0812">Transmembrane</keyword>
<dbReference type="PANTHER" id="PTHR11827">
    <property type="entry name" value="SOLUTE CARRIER FAMILY 12, CATION COTRANSPORTERS"/>
    <property type="match status" value="1"/>
</dbReference>
<keyword evidence="3 5" id="KW-1133">Transmembrane helix</keyword>
<dbReference type="Gene3D" id="1.20.1740.10">
    <property type="entry name" value="Amino acid/polyamine transporter I"/>
    <property type="match status" value="1"/>
</dbReference>
<proteinExistence type="predicted"/>
<accession>A0A9K3DCG4</accession>
<dbReference type="AlphaFoldDB" id="A0A9K3DCG4"/>
<feature type="transmembrane region" description="Helical" evidence="5">
    <location>
        <begin position="20"/>
        <end position="40"/>
    </location>
</feature>
<dbReference type="Proteomes" id="UP000265618">
    <property type="component" value="Unassembled WGS sequence"/>
</dbReference>
<feature type="non-terminal residue" evidence="7">
    <location>
        <position position="1"/>
    </location>
</feature>
<dbReference type="Pfam" id="PF00324">
    <property type="entry name" value="AA_permease"/>
    <property type="match status" value="1"/>
</dbReference>
<keyword evidence="4 5" id="KW-0472">Membrane</keyword>
<evidence type="ECO:0000259" key="6">
    <source>
        <dbReference type="Pfam" id="PF00324"/>
    </source>
</evidence>
<dbReference type="OrthoDB" id="2020542at2759"/>
<evidence type="ECO:0000256" key="3">
    <source>
        <dbReference type="ARBA" id="ARBA00022989"/>
    </source>
</evidence>
<comment type="caution">
    <text evidence="7">The sequence shown here is derived from an EMBL/GenBank/DDBJ whole genome shotgun (WGS) entry which is preliminary data.</text>
</comment>
<evidence type="ECO:0000256" key="5">
    <source>
        <dbReference type="SAM" id="Phobius"/>
    </source>
</evidence>
<keyword evidence="8" id="KW-1185">Reference proteome</keyword>
<evidence type="ECO:0000256" key="1">
    <source>
        <dbReference type="ARBA" id="ARBA00004141"/>
    </source>
</evidence>
<evidence type="ECO:0000313" key="8">
    <source>
        <dbReference type="Proteomes" id="UP000265618"/>
    </source>
</evidence>
<name>A0A9K3DCG4_9EUKA</name>
<comment type="subcellular location">
    <subcellularLocation>
        <location evidence="1">Membrane</location>
        <topology evidence="1">Multi-pass membrane protein</topology>
    </subcellularLocation>
</comment>
<evidence type="ECO:0000313" key="7">
    <source>
        <dbReference type="EMBL" id="GIQ92465.1"/>
    </source>
</evidence>
<reference evidence="7 8" key="1">
    <citation type="journal article" date="2018" name="PLoS ONE">
        <title>The draft genome of Kipferlia bialata reveals reductive genome evolution in fornicate parasites.</title>
        <authorList>
            <person name="Tanifuji G."/>
            <person name="Takabayashi S."/>
            <person name="Kume K."/>
            <person name="Takagi M."/>
            <person name="Nakayama T."/>
            <person name="Kamikawa R."/>
            <person name="Inagaki Y."/>
            <person name="Hashimoto T."/>
        </authorList>
    </citation>
    <scope>NUCLEOTIDE SEQUENCE [LARGE SCALE GENOMIC DNA]</scope>
    <source>
        <strain evidence="7">NY0173</strain>
    </source>
</reference>
<evidence type="ECO:0000256" key="4">
    <source>
        <dbReference type="ARBA" id="ARBA00023136"/>
    </source>
</evidence>
<sequence>MSYPRSDLLVMNNMSVWAPLVSIGTIAAGISSALSCMVAAPRVLSALAKDDIIYMTNV</sequence>
<protein>
    <recommendedName>
        <fullName evidence="6">Amino acid permease/ SLC12A domain-containing protein</fullName>
    </recommendedName>
</protein>
<dbReference type="PANTHER" id="PTHR11827:SF72">
    <property type="entry name" value="GH08340P"/>
    <property type="match status" value="1"/>
</dbReference>
<dbReference type="InterPro" id="IPR004841">
    <property type="entry name" value="AA-permease/SLC12A_dom"/>
</dbReference>
<organism evidence="7 8">
    <name type="scientific">Kipferlia bialata</name>
    <dbReference type="NCBI Taxonomy" id="797122"/>
    <lineage>
        <taxon>Eukaryota</taxon>
        <taxon>Metamonada</taxon>
        <taxon>Carpediemonas-like organisms</taxon>
        <taxon>Kipferlia</taxon>
    </lineage>
</organism>
<feature type="domain" description="Amino acid permease/ SLC12A" evidence="6">
    <location>
        <begin position="9"/>
        <end position="53"/>
    </location>
</feature>
<evidence type="ECO:0000256" key="2">
    <source>
        <dbReference type="ARBA" id="ARBA00022692"/>
    </source>
</evidence>
<dbReference type="InterPro" id="IPR004842">
    <property type="entry name" value="SLC12A_fam"/>
</dbReference>
<gene>
    <name evidence="7" type="ORF">KIPB_016253</name>
</gene>
<dbReference type="EMBL" id="BDIP01009785">
    <property type="protein sequence ID" value="GIQ92465.1"/>
    <property type="molecule type" value="Genomic_DNA"/>
</dbReference>
<dbReference type="GO" id="GO:0016020">
    <property type="term" value="C:membrane"/>
    <property type="evidence" value="ECO:0007669"/>
    <property type="project" value="UniProtKB-SubCell"/>
</dbReference>
<dbReference type="GO" id="GO:0015377">
    <property type="term" value="F:chloride:monoatomic cation symporter activity"/>
    <property type="evidence" value="ECO:0007669"/>
    <property type="project" value="InterPro"/>
</dbReference>